<proteinExistence type="predicted"/>
<evidence type="ECO:0000256" key="1">
    <source>
        <dbReference type="ARBA" id="ARBA00022598"/>
    </source>
</evidence>
<dbReference type="GO" id="GO:0004812">
    <property type="term" value="F:aminoacyl-tRNA ligase activity"/>
    <property type="evidence" value="ECO:0007669"/>
    <property type="project" value="InterPro"/>
</dbReference>
<keyword evidence="5" id="KW-1185">Reference proteome</keyword>
<gene>
    <name evidence="4" type="ORF">GCM10025874_15690</name>
</gene>
<dbReference type="GO" id="GO:0005524">
    <property type="term" value="F:ATP binding"/>
    <property type="evidence" value="ECO:0007669"/>
    <property type="project" value="UniProtKB-KW"/>
</dbReference>
<dbReference type="AlphaFoldDB" id="A0AA37UI84"/>
<keyword evidence="3" id="KW-0067">ATP-binding</keyword>
<evidence type="ECO:0000256" key="3">
    <source>
        <dbReference type="ARBA" id="ARBA00022840"/>
    </source>
</evidence>
<keyword evidence="1" id="KW-0436">Ligase</keyword>
<protein>
    <recommendedName>
        <fullName evidence="6">Methionine--tRNA ligase</fullName>
    </recommendedName>
</protein>
<comment type="caution">
    <text evidence="4">The sequence shown here is derived from an EMBL/GenBank/DDBJ whole genome shotgun (WGS) entry which is preliminary data.</text>
</comment>
<evidence type="ECO:0000256" key="2">
    <source>
        <dbReference type="ARBA" id="ARBA00022741"/>
    </source>
</evidence>
<dbReference type="Gene3D" id="1.10.730.10">
    <property type="entry name" value="Isoleucyl-tRNA Synthetase, Domain 1"/>
    <property type="match status" value="1"/>
</dbReference>
<name>A0AA37UI84_9MICO</name>
<reference evidence="4 5" key="1">
    <citation type="journal article" date="2014" name="Int. J. Syst. Evol. Microbiol.">
        <title>Complete genome sequence of Corynebacterium casei LMG S-19264T (=DSM 44701T), isolated from a smear-ripened cheese.</title>
        <authorList>
            <consortium name="US DOE Joint Genome Institute (JGI-PGF)"/>
            <person name="Walter F."/>
            <person name="Albersmeier A."/>
            <person name="Kalinowski J."/>
            <person name="Ruckert C."/>
        </authorList>
    </citation>
    <scope>NUCLEOTIDE SEQUENCE [LARGE SCALE GENOMIC DNA]</scope>
    <source>
        <strain evidence="4 5">NBRC 112289</strain>
    </source>
</reference>
<dbReference type="EMBL" id="BSUL01000001">
    <property type="protein sequence ID" value="GMA28316.1"/>
    <property type="molecule type" value="Genomic_DNA"/>
</dbReference>
<dbReference type="SUPFAM" id="SSF47323">
    <property type="entry name" value="Anticodon-binding domain of a subclass of class I aminoacyl-tRNA synthetases"/>
    <property type="match status" value="1"/>
</dbReference>
<evidence type="ECO:0000313" key="5">
    <source>
        <dbReference type="Proteomes" id="UP001157160"/>
    </source>
</evidence>
<dbReference type="InterPro" id="IPR009080">
    <property type="entry name" value="tRNAsynth_Ia_anticodon-bd"/>
</dbReference>
<evidence type="ECO:0000313" key="4">
    <source>
        <dbReference type="EMBL" id="GMA28316.1"/>
    </source>
</evidence>
<sequence>MLLSPVIPKAAQKLWTALGAEPVLGALAAQPLGDAARWGQLPAGTATTALEPLFPRIEQETTTA</sequence>
<evidence type="ECO:0008006" key="6">
    <source>
        <dbReference type="Google" id="ProtNLM"/>
    </source>
</evidence>
<dbReference type="Proteomes" id="UP001157160">
    <property type="component" value="Unassembled WGS sequence"/>
</dbReference>
<dbReference type="GO" id="GO:0006418">
    <property type="term" value="P:tRNA aminoacylation for protein translation"/>
    <property type="evidence" value="ECO:0007669"/>
    <property type="project" value="InterPro"/>
</dbReference>
<organism evidence="4 5">
    <name type="scientific">Arenivirga flava</name>
    <dbReference type="NCBI Taxonomy" id="1930060"/>
    <lineage>
        <taxon>Bacteria</taxon>
        <taxon>Bacillati</taxon>
        <taxon>Actinomycetota</taxon>
        <taxon>Actinomycetes</taxon>
        <taxon>Micrococcales</taxon>
        <taxon>Microbacteriaceae</taxon>
        <taxon>Arenivirga</taxon>
    </lineage>
</organism>
<accession>A0AA37UI84</accession>
<keyword evidence="2" id="KW-0547">Nucleotide-binding</keyword>